<protein>
    <recommendedName>
        <fullName evidence="3">Type-F conjugative transfer system protein TrbI</fullName>
    </recommendedName>
</protein>
<evidence type="ECO:0000313" key="1">
    <source>
        <dbReference type="EMBL" id="PSU41775.1"/>
    </source>
</evidence>
<dbReference type="OrthoDB" id="6540494at2"/>
<reference evidence="1 2" key="1">
    <citation type="submission" date="2018-01" db="EMBL/GenBank/DDBJ databases">
        <title>Whole genome sequencing of Histamine producing bacteria.</title>
        <authorList>
            <person name="Butler K."/>
        </authorList>
    </citation>
    <scope>NUCLEOTIDE SEQUENCE [LARGE SCALE GENOMIC DNA]</scope>
    <source>
        <strain evidence="1 2">JCM 12947</strain>
    </source>
</reference>
<organism evidence="1 2">
    <name type="scientific">Photobacterium frigidiphilum</name>
    <dbReference type="NCBI Taxonomy" id="264736"/>
    <lineage>
        <taxon>Bacteria</taxon>
        <taxon>Pseudomonadati</taxon>
        <taxon>Pseudomonadota</taxon>
        <taxon>Gammaproteobacteria</taxon>
        <taxon>Vibrionales</taxon>
        <taxon>Vibrionaceae</taxon>
        <taxon>Photobacterium</taxon>
    </lineage>
</organism>
<keyword evidence="2" id="KW-1185">Reference proteome</keyword>
<dbReference type="Pfam" id="PF09677">
    <property type="entry name" value="TrbI_Ftype"/>
    <property type="match status" value="1"/>
</dbReference>
<sequence length="116" mass="12449">MSPRRTVTLSVTLSLLVSATVCLLGVGPFNPTPALVHMDMKGTLAAFEKDIAKRALSPAQQRNQASRFSAALEDVLYAYGIEKNVVIVVTPALVAGAPDVTRDIQQRTLNALTKEE</sequence>
<dbReference type="Proteomes" id="UP000240987">
    <property type="component" value="Unassembled WGS sequence"/>
</dbReference>
<evidence type="ECO:0008006" key="3">
    <source>
        <dbReference type="Google" id="ProtNLM"/>
    </source>
</evidence>
<proteinExistence type="predicted"/>
<dbReference type="RefSeq" id="WP_107246932.1">
    <property type="nucleotide sequence ID" value="NZ_PYMJ01000077.1"/>
</dbReference>
<dbReference type="EMBL" id="PYMJ01000077">
    <property type="protein sequence ID" value="PSU41775.1"/>
    <property type="molecule type" value="Genomic_DNA"/>
</dbReference>
<name>A0A2T3J5U1_9GAMM</name>
<gene>
    <name evidence="1" type="ORF">C9J12_29425</name>
</gene>
<comment type="caution">
    <text evidence="1">The sequence shown here is derived from an EMBL/GenBank/DDBJ whole genome shotgun (WGS) entry which is preliminary data.</text>
</comment>
<dbReference type="AlphaFoldDB" id="A0A2T3J5U1"/>
<accession>A0A2T3J5U1</accession>
<dbReference type="InterPro" id="IPR014115">
    <property type="entry name" value="TrbI_Ftype"/>
</dbReference>
<evidence type="ECO:0000313" key="2">
    <source>
        <dbReference type="Proteomes" id="UP000240987"/>
    </source>
</evidence>